<gene>
    <name evidence="1" type="ORF">ACFQZV_03005</name>
</gene>
<reference evidence="2" key="1">
    <citation type="journal article" date="2019" name="Int. J. Syst. Evol. Microbiol.">
        <title>The Global Catalogue of Microorganisms (GCM) 10K type strain sequencing project: providing services to taxonomists for standard genome sequencing and annotation.</title>
        <authorList>
            <consortium name="The Broad Institute Genomics Platform"/>
            <consortium name="The Broad Institute Genome Sequencing Center for Infectious Disease"/>
            <person name="Wu L."/>
            <person name="Ma J."/>
        </authorList>
    </citation>
    <scope>NUCLEOTIDE SEQUENCE [LARGE SCALE GENOMIC DNA]</scope>
    <source>
        <strain evidence="2">CCUG 50754</strain>
    </source>
</reference>
<dbReference type="RefSeq" id="WP_378752573.1">
    <property type="nucleotide sequence ID" value="NZ_JBHSSV010000010.1"/>
</dbReference>
<organism evidence="1 2">
    <name type="scientific">Microbacterium koreense</name>
    <dbReference type="NCBI Taxonomy" id="323761"/>
    <lineage>
        <taxon>Bacteria</taxon>
        <taxon>Bacillati</taxon>
        <taxon>Actinomycetota</taxon>
        <taxon>Actinomycetes</taxon>
        <taxon>Micrococcales</taxon>
        <taxon>Microbacteriaceae</taxon>
        <taxon>Microbacterium</taxon>
    </lineage>
</organism>
<evidence type="ECO:0000313" key="1">
    <source>
        <dbReference type="EMBL" id="MFD0780267.1"/>
    </source>
</evidence>
<evidence type="ECO:0000313" key="2">
    <source>
        <dbReference type="Proteomes" id="UP001597042"/>
    </source>
</evidence>
<keyword evidence="2" id="KW-1185">Reference proteome</keyword>
<dbReference type="Proteomes" id="UP001597042">
    <property type="component" value="Unassembled WGS sequence"/>
</dbReference>
<dbReference type="Pfam" id="PF20181">
    <property type="entry name" value="DUF6544"/>
    <property type="match status" value="1"/>
</dbReference>
<proteinExistence type="predicted"/>
<sequence>MRSEHHSKLPDDVAREWATLSAVSAMPRAFRPDSVEALPPTAQRWLTASIRPGTPLWKSATFHMRGEIRLRGLWVPFTASQVLRPDSGFIWTARTRIRGIPVQGFDRFANGEGTMRWRLLNVVPVMSASGADVTASARGRLVGEGVLLPTAFDGAEYRPGDDPNSVHVRRTVGDSSEEAQFWIDDAGHLAKLRMLRWGDPDGRGFGRFPFGMDVVDSAEFDGVLVPSHFRAGWWSGTDRSAEGEFFRARLTDVTFPRPAARSAGVTDETA</sequence>
<dbReference type="InterPro" id="IPR046674">
    <property type="entry name" value="DUF6544"/>
</dbReference>
<comment type="caution">
    <text evidence="1">The sequence shown here is derived from an EMBL/GenBank/DDBJ whole genome shotgun (WGS) entry which is preliminary data.</text>
</comment>
<dbReference type="EMBL" id="JBHTIM010000001">
    <property type="protein sequence ID" value="MFD0780267.1"/>
    <property type="molecule type" value="Genomic_DNA"/>
</dbReference>
<protein>
    <submittedName>
        <fullName evidence="1">DUF6544 family protein</fullName>
    </submittedName>
</protein>
<name>A0ABW2ZNP6_9MICO</name>
<accession>A0ABW2ZNP6</accession>